<comment type="caution">
    <text evidence="1">The sequence shown here is derived from an EMBL/GenBank/DDBJ whole genome shotgun (WGS) entry which is preliminary data.</text>
</comment>
<gene>
    <name evidence="1" type="ORF">S12H4_08038</name>
</gene>
<protein>
    <submittedName>
        <fullName evidence="1">Uncharacterized protein</fullName>
    </submittedName>
</protein>
<accession>X1Q2R2</accession>
<sequence>MSTFHSTLSRRDFMKTLGLSAAGLGAASAAAPVFHDLDELTSRSSGAANEKRPWWVKERDYLDPTCEIDWNILDRWDGVWDDWAAHLSQEEMNI</sequence>
<dbReference type="InterPro" id="IPR006311">
    <property type="entry name" value="TAT_signal"/>
</dbReference>
<dbReference type="NCBIfam" id="TIGR01409">
    <property type="entry name" value="TAT_signal_seq"/>
    <property type="match status" value="1"/>
</dbReference>
<dbReference type="AlphaFoldDB" id="X1Q2R2"/>
<dbReference type="EMBL" id="BARW01003052">
    <property type="protein sequence ID" value="GAI62827.1"/>
    <property type="molecule type" value="Genomic_DNA"/>
</dbReference>
<dbReference type="InterPro" id="IPR019546">
    <property type="entry name" value="TAT_signal_bac_arc"/>
</dbReference>
<dbReference type="PROSITE" id="PS51318">
    <property type="entry name" value="TAT"/>
    <property type="match status" value="1"/>
</dbReference>
<name>X1Q2R2_9ZZZZ</name>
<organism evidence="1">
    <name type="scientific">marine sediment metagenome</name>
    <dbReference type="NCBI Taxonomy" id="412755"/>
    <lineage>
        <taxon>unclassified sequences</taxon>
        <taxon>metagenomes</taxon>
        <taxon>ecological metagenomes</taxon>
    </lineage>
</organism>
<feature type="non-terminal residue" evidence="1">
    <location>
        <position position="94"/>
    </location>
</feature>
<evidence type="ECO:0000313" key="1">
    <source>
        <dbReference type="EMBL" id="GAI62827.1"/>
    </source>
</evidence>
<reference evidence="1" key="1">
    <citation type="journal article" date="2014" name="Front. Microbiol.">
        <title>High frequency of phylogenetically diverse reductive dehalogenase-homologous genes in deep subseafloor sedimentary metagenomes.</title>
        <authorList>
            <person name="Kawai M."/>
            <person name="Futagami T."/>
            <person name="Toyoda A."/>
            <person name="Takaki Y."/>
            <person name="Nishi S."/>
            <person name="Hori S."/>
            <person name="Arai W."/>
            <person name="Tsubouchi T."/>
            <person name="Morono Y."/>
            <person name="Uchiyama I."/>
            <person name="Ito T."/>
            <person name="Fujiyama A."/>
            <person name="Inagaki F."/>
            <person name="Takami H."/>
        </authorList>
    </citation>
    <scope>NUCLEOTIDE SEQUENCE</scope>
    <source>
        <strain evidence="1">Expedition CK06-06</strain>
    </source>
</reference>
<proteinExistence type="predicted"/>